<dbReference type="InterPro" id="IPR011050">
    <property type="entry name" value="Pectin_lyase_fold/virulence"/>
</dbReference>
<dbReference type="EMBL" id="CAJNIZ010023670">
    <property type="protein sequence ID" value="CAE7470772.1"/>
    <property type="molecule type" value="Genomic_DNA"/>
</dbReference>
<dbReference type="Proteomes" id="UP000649617">
    <property type="component" value="Unassembled WGS sequence"/>
</dbReference>
<accession>A0A812S7L3</accession>
<evidence type="ECO:0000259" key="1">
    <source>
        <dbReference type="Pfam" id="PF13229"/>
    </source>
</evidence>
<dbReference type="AlphaFoldDB" id="A0A812S7L3"/>
<gene>
    <name evidence="2" type="ORF">SPIL2461_LOCUS11926</name>
</gene>
<name>A0A812S7L3_SYMPI</name>
<sequence>VELYGLQIYGTVHGDRALDIRDGANVTIVNCDISGRGNGIYLTHHAKLQMTKCFVRDCGSSAV</sequence>
<feature type="non-terminal residue" evidence="2">
    <location>
        <position position="63"/>
    </location>
</feature>
<comment type="caution">
    <text evidence="2">The sequence shown here is derived from an EMBL/GenBank/DDBJ whole genome shotgun (WGS) entry which is preliminary data.</text>
</comment>
<dbReference type="InterPro" id="IPR039448">
    <property type="entry name" value="Beta_helix"/>
</dbReference>
<dbReference type="Pfam" id="PF13229">
    <property type="entry name" value="Beta_helix"/>
    <property type="match status" value="1"/>
</dbReference>
<feature type="non-terminal residue" evidence="2">
    <location>
        <position position="1"/>
    </location>
</feature>
<evidence type="ECO:0000313" key="3">
    <source>
        <dbReference type="Proteomes" id="UP000649617"/>
    </source>
</evidence>
<dbReference type="SUPFAM" id="SSF51126">
    <property type="entry name" value="Pectin lyase-like"/>
    <property type="match status" value="1"/>
</dbReference>
<evidence type="ECO:0000313" key="2">
    <source>
        <dbReference type="EMBL" id="CAE7470772.1"/>
    </source>
</evidence>
<proteinExistence type="predicted"/>
<feature type="domain" description="Right handed beta helix" evidence="1">
    <location>
        <begin position="15"/>
        <end position="61"/>
    </location>
</feature>
<reference evidence="2" key="1">
    <citation type="submission" date="2021-02" db="EMBL/GenBank/DDBJ databases">
        <authorList>
            <person name="Dougan E. K."/>
            <person name="Rhodes N."/>
            <person name="Thang M."/>
            <person name="Chan C."/>
        </authorList>
    </citation>
    <scope>NUCLEOTIDE SEQUENCE</scope>
</reference>
<keyword evidence="3" id="KW-1185">Reference proteome</keyword>
<organism evidence="2 3">
    <name type="scientific">Symbiodinium pilosum</name>
    <name type="common">Dinoflagellate</name>
    <dbReference type="NCBI Taxonomy" id="2952"/>
    <lineage>
        <taxon>Eukaryota</taxon>
        <taxon>Sar</taxon>
        <taxon>Alveolata</taxon>
        <taxon>Dinophyceae</taxon>
        <taxon>Suessiales</taxon>
        <taxon>Symbiodiniaceae</taxon>
        <taxon>Symbiodinium</taxon>
    </lineage>
</organism>
<protein>
    <recommendedName>
        <fullName evidence="1">Right handed beta helix domain-containing protein</fullName>
    </recommendedName>
</protein>